<dbReference type="Pfam" id="PF25976">
    <property type="entry name" value="LpqB_N"/>
    <property type="match status" value="1"/>
</dbReference>
<protein>
    <recommendedName>
        <fullName evidence="3">Lipoprotein LpqB N-terminal domain-containing protein</fullName>
    </recommendedName>
</protein>
<organism evidence="4 5">
    <name type="scientific">Angustibacter aerolatus</name>
    <dbReference type="NCBI Taxonomy" id="1162965"/>
    <lineage>
        <taxon>Bacteria</taxon>
        <taxon>Bacillati</taxon>
        <taxon>Actinomycetota</taxon>
        <taxon>Actinomycetes</taxon>
        <taxon>Kineosporiales</taxon>
        <taxon>Kineosporiaceae</taxon>
    </lineage>
</organism>
<feature type="chain" id="PRO_5047088662" description="Lipoprotein LpqB N-terminal domain-containing protein" evidence="2">
    <location>
        <begin position="23"/>
        <end position="248"/>
    </location>
</feature>
<keyword evidence="2" id="KW-0732">Signal</keyword>
<sequence length="248" mass="25654">MPSQVLRAALAGLLLLTPAACGGLPDSGPAGAGVPVDEAAVEPLQAAPQGPRPGAEPDEVVGGFLRAGAGFDNDHAVAREFLAGSVDRAWRPEQATVVYADDTSLTVQRRPGSQPDGSVRVEVRAPVSAVIDDQGAYVQARPGQRAVASFDLQRRDGQWRVSRLDAGFGLWLPRYEVDRAYSPVRLSLRGGRNPGAGARPALVRRTAGGPGDPHGAAAAHRAAGVVAQRAGERGAPRHPALGRRGAGD</sequence>
<dbReference type="EMBL" id="BSUZ01000001">
    <property type="protein sequence ID" value="GMA88450.1"/>
    <property type="molecule type" value="Genomic_DNA"/>
</dbReference>
<evidence type="ECO:0000313" key="5">
    <source>
        <dbReference type="Proteomes" id="UP001157017"/>
    </source>
</evidence>
<dbReference type="Proteomes" id="UP001157017">
    <property type="component" value="Unassembled WGS sequence"/>
</dbReference>
<evidence type="ECO:0000259" key="3">
    <source>
        <dbReference type="Pfam" id="PF25976"/>
    </source>
</evidence>
<evidence type="ECO:0000256" key="1">
    <source>
        <dbReference type="SAM" id="MobiDB-lite"/>
    </source>
</evidence>
<feature type="region of interest" description="Disordered" evidence="1">
    <location>
        <begin position="207"/>
        <end position="248"/>
    </location>
</feature>
<keyword evidence="5" id="KW-1185">Reference proteome</keyword>
<proteinExistence type="predicted"/>
<reference evidence="5" key="1">
    <citation type="journal article" date="2019" name="Int. J. Syst. Evol. Microbiol.">
        <title>The Global Catalogue of Microorganisms (GCM) 10K type strain sequencing project: providing services to taxonomists for standard genome sequencing and annotation.</title>
        <authorList>
            <consortium name="The Broad Institute Genomics Platform"/>
            <consortium name="The Broad Institute Genome Sequencing Center for Infectious Disease"/>
            <person name="Wu L."/>
            <person name="Ma J."/>
        </authorList>
    </citation>
    <scope>NUCLEOTIDE SEQUENCE [LARGE SCALE GENOMIC DNA]</scope>
    <source>
        <strain evidence="5">NBRC 108730</strain>
    </source>
</reference>
<feature type="domain" description="Lipoprotein LpqB N-terminal" evidence="3">
    <location>
        <begin position="50"/>
        <end position="174"/>
    </location>
</feature>
<gene>
    <name evidence="4" type="ORF">GCM10025868_37000</name>
</gene>
<evidence type="ECO:0000313" key="4">
    <source>
        <dbReference type="EMBL" id="GMA88450.1"/>
    </source>
</evidence>
<dbReference type="InterPro" id="IPR059026">
    <property type="entry name" value="LpqB_N"/>
</dbReference>
<name>A0ABQ6JNX8_9ACTN</name>
<accession>A0ABQ6JNX8</accession>
<evidence type="ECO:0000256" key="2">
    <source>
        <dbReference type="SAM" id="SignalP"/>
    </source>
</evidence>
<comment type="caution">
    <text evidence="4">The sequence shown here is derived from an EMBL/GenBank/DDBJ whole genome shotgun (WGS) entry which is preliminary data.</text>
</comment>
<feature type="signal peptide" evidence="2">
    <location>
        <begin position="1"/>
        <end position="22"/>
    </location>
</feature>
<feature type="compositionally biased region" description="Low complexity" evidence="1">
    <location>
        <begin position="213"/>
        <end position="229"/>
    </location>
</feature>